<dbReference type="OrthoDB" id="1094981at2759"/>
<dbReference type="EMBL" id="KZ664887">
    <property type="protein sequence ID" value="PPS02636.1"/>
    <property type="molecule type" value="Genomic_DNA"/>
</dbReference>
<evidence type="ECO:0000256" key="1">
    <source>
        <dbReference type="SAM" id="MobiDB-lite"/>
    </source>
</evidence>
<evidence type="ECO:0000313" key="3">
    <source>
        <dbReference type="Proteomes" id="UP000239757"/>
    </source>
</evidence>
<evidence type="ECO:0000313" key="2">
    <source>
        <dbReference type="EMBL" id="PPS02636.1"/>
    </source>
</evidence>
<reference evidence="2 3" key="1">
    <citation type="submission" date="2015-01" db="EMBL/GenBank/DDBJ databases">
        <title>Genome of allotetraploid Gossypium barbadense reveals genomic plasticity and fiber elongation in cotton evolution.</title>
        <authorList>
            <person name="Chen X."/>
            <person name="Liu X."/>
            <person name="Zhao B."/>
            <person name="Zheng H."/>
            <person name="Hu Y."/>
            <person name="Lu G."/>
            <person name="Yang C."/>
            <person name="Chen J."/>
            <person name="Shan C."/>
            <person name="Zhang L."/>
            <person name="Zhou Y."/>
            <person name="Wang L."/>
            <person name="Guo W."/>
            <person name="Bai Y."/>
            <person name="Ruan J."/>
            <person name="Shangguan X."/>
            <person name="Mao Y."/>
            <person name="Jiang J."/>
            <person name="Zhu Y."/>
            <person name="Lei J."/>
            <person name="Kang H."/>
            <person name="Chen S."/>
            <person name="He X."/>
            <person name="Wang R."/>
            <person name="Wang Y."/>
            <person name="Chen J."/>
            <person name="Wang L."/>
            <person name="Yu S."/>
            <person name="Wang B."/>
            <person name="Wei J."/>
            <person name="Song S."/>
            <person name="Lu X."/>
            <person name="Gao Z."/>
            <person name="Gu W."/>
            <person name="Deng X."/>
            <person name="Ma D."/>
            <person name="Wang S."/>
            <person name="Liang W."/>
            <person name="Fang L."/>
            <person name="Cai C."/>
            <person name="Zhu X."/>
            <person name="Zhou B."/>
            <person name="Zhang Y."/>
            <person name="Chen Z."/>
            <person name="Xu S."/>
            <person name="Zhu R."/>
            <person name="Wang S."/>
            <person name="Zhang T."/>
            <person name="Zhao G."/>
        </authorList>
    </citation>
    <scope>NUCLEOTIDE SEQUENCE [LARGE SCALE GENOMIC DNA]</scope>
    <source>
        <strain evidence="3">cv. Xinhai21</strain>
        <tissue evidence="2">Leaf</tissue>
    </source>
</reference>
<feature type="compositionally biased region" description="Pro residues" evidence="1">
    <location>
        <begin position="182"/>
        <end position="191"/>
    </location>
</feature>
<dbReference type="AlphaFoldDB" id="A0A2P5XH00"/>
<sequence>MVLTTFIDVGAGELVLRLGDKTITFEAHDSVRTSSDRDGFKSSVNFSDHVALPSLQENPRKKVIEPYSSQCNRHRTIYDERLLQLHELDEWRTQVKEKLKKHDEKPKRLHDEHVDGTNQFKVGDKVLLDKTDPRIATLEIDTNGSNPFTVLTIFPYGIVKLLLVQVPYQSPHRRRRTSSSPVRPPPLPFLPNRPSTTPITLPNELSLIHLSPTVVPFAPHLLQPLSLSHSLIETSPQPLTSLSNHAHHPHI</sequence>
<organism evidence="2 3">
    <name type="scientific">Gossypium barbadense</name>
    <name type="common">Sea Island cotton</name>
    <name type="synonym">Hibiscus barbadensis</name>
    <dbReference type="NCBI Taxonomy" id="3634"/>
    <lineage>
        <taxon>Eukaryota</taxon>
        <taxon>Viridiplantae</taxon>
        <taxon>Streptophyta</taxon>
        <taxon>Embryophyta</taxon>
        <taxon>Tracheophyta</taxon>
        <taxon>Spermatophyta</taxon>
        <taxon>Magnoliopsida</taxon>
        <taxon>eudicotyledons</taxon>
        <taxon>Gunneridae</taxon>
        <taxon>Pentapetalae</taxon>
        <taxon>rosids</taxon>
        <taxon>malvids</taxon>
        <taxon>Malvales</taxon>
        <taxon>Malvaceae</taxon>
        <taxon>Malvoideae</taxon>
        <taxon>Gossypium</taxon>
    </lineage>
</organism>
<feature type="region of interest" description="Disordered" evidence="1">
    <location>
        <begin position="170"/>
        <end position="195"/>
    </location>
</feature>
<gene>
    <name evidence="2" type="ORF">GOBAR_AA18021</name>
</gene>
<name>A0A2P5XH00_GOSBA</name>
<dbReference type="Proteomes" id="UP000239757">
    <property type="component" value="Unassembled WGS sequence"/>
</dbReference>
<proteinExistence type="predicted"/>
<accession>A0A2P5XH00</accession>
<protein>
    <submittedName>
        <fullName evidence="2">Uncharacterized protein</fullName>
    </submittedName>
</protein>